<feature type="transmembrane region" description="Helical" evidence="9">
    <location>
        <begin position="495"/>
        <end position="516"/>
    </location>
</feature>
<dbReference type="PROSITE" id="PS50850">
    <property type="entry name" value="MFS"/>
    <property type="match status" value="1"/>
</dbReference>
<keyword evidence="5 9" id="KW-0812">Transmembrane</keyword>
<feature type="domain" description="Major facilitator superfamily (MFS) profile" evidence="10">
    <location>
        <begin position="51"/>
        <end position="521"/>
    </location>
</feature>
<feature type="transmembrane region" description="Helical" evidence="9">
    <location>
        <begin position="407"/>
        <end position="425"/>
    </location>
</feature>
<dbReference type="Pfam" id="PF07690">
    <property type="entry name" value="MFS_1"/>
    <property type="match status" value="1"/>
</dbReference>
<protein>
    <submittedName>
        <fullName evidence="11">MFS transporter</fullName>
    </submittedName>
</protein>
<dbReference type="RefSeq" id="WP_413790170.1">
    <property type="nucleotide sequence ID" value="NZ_BHZC01000001.1"/>
</dbReference>
<dbReference type="EMBL" id="BHZC01000001">
    <property type="protein sequence ID" value="GCD36593.1"/>
    <property type="molecule type" value="Genomic_DNA"/>
</dbReference>
<dbReference type="GO" id="GO:0022857">
    <property type="term" value="F:transmembrane transporter activity"/>
    <property type="evidence" value="ECO:0007669"/>
    <property type="project" value="InterPro"/>
</dbReference>
<feature type="transmembrane region" description="Helical" evidence="9">
    <location>
        <begin position="241"/>
        <end position="262"/>
    </location>
</feature>
<comment type="subcellular location">
    <subcellularLocation>
        <location evidence="1">Cell membrane</location>
        <topology evidence="1">Multi-pass membrane protein</topology>
    </subcellularLocation>
</comment>
<feature type="transmembrane region" description="Helical" evidence="9">
    <location>
        <begin position="376"/>
        <end position="395"/>
    </location>
</feature>
<evidence type="ECO:0000256" key="8">
    <source>
        <dbReference type="SAM" id="MobiDB-lite"/>
    </source>
</evidence>
<feature type="transmembrane region" description="Helical" evidence="9">
    <location>
        <begin position="50"/>
        <end position="69"/>
    </location>
</feature>
<organism evidence="11 12">
    <name type="scientific">Streptomyces chrestomyceticus JCM 4735</name>
    <dbReference type="NCBI Taxonomy" id="1306181"/>
    <lineage>
        <taxon>Bacteria</taxon>
        <taxon>Bacillati</taxon>
        <taxon>Actinomycetota</taxon>
        <taxon>Actinomycetes</taxon>
        <taxon>Kitasatosporales</taxon>
        <taxon>Streptomycetaceae</taxon>
        <taxon>Streptomyces</taxon>
    </lineage>
</organism>
<feature type="transmembrane region" description="Helical" evidence="9">
    <location>
        <begin position="446"/>
        <end position="465"/>
    </location>
</feature>
<dbReference type="Gene3D" id="1.20.1250.20">
    <property type="entry name" value="MFS general substrate transporter like domains"/>
    <property type="match status" value="1"/>
</dbReference>
<dbReference type="PANTHER" id="PTHR23501">
    <property type="entry name" value="MAJOR FACILITATOR SUPERFAMILY"/>
    <property type="match status" value="1"/>
</dbReference>
<evidence type="ECO:0000256" key="5">
    <source>
        <dbReference type="ARBA" id="ARBA00022692"/>
    </source>
</evidence>
<dbReference type="PANTHER" id="PTHR23501:SF197">
    <property type="entry name" value="COMD"/>
    <property type="match status" value="1"/>
</dbReference>
<dbReference type="GO" id="GO:0005886">
    <property type="term" value="C:plasma membrane"/>
    <property type="evidence" value="ECO:0007669"/>
    <property type="project" value="UniProtKB-SubCell"/>
</dbReference>
<feature type="transmembrane region" description="Helical" evidence="9">
    <location>
        <begin position="119"/>
        <end position="138"/>
    </location>
</feature>
<keyword evidence="7 9" id="KW-0472">Membrane</keyword>
<feature type="transmembrane region" description="Helical" evidence="9">
    <location>
        <begin position="144"/>
        <end position="168"/>
    </location>
</feature>
<comment type="caution">
    <text evidence="11">The sequence shown here is derived from an EMBL/GenBank/DDBJ whole genome shotgun (WGS) entry which is preliminary data.</text>
</comment>
<evidence type="ECO:0000313" key="12">
    <source>
        <dbReference type="Proteomes" id="UP000287830"/>
    </source>
</evidence>
<dbReference type="Proteomes" id="UP000287830">
    <property type="component" value="Unassembled WGS sequence"/>
</dbReference>
<evidence type="ECO:0000256" key="3">
    <source>
        <dbReference type="ARBA" id="ARBA00022448"/>
    </source>
</evidence>
<keyword evidence="4" id="KW-1003">Cell membrane</keyword>
<name>A0A7U9PYQ0_9ACTN</name>
<dbReference type="SUPFAM" id="SSF103473">
    <property type="entry name" value="MFS general substrate transporter"/>
    <property type="match status" value="2"/>
</dbReference>
<keyword evidence="6 9" id="KW-1133">Transmembrane helix</keyword>
<evidence type="ECO:0000256" key="9">
    <source>
        <dbReference type="SAM" id="Phobius"/>
    </source>
</evidence>
<evidence type="ECO:0000256" key="7">
    <source>
        <dbReference type="ARBA" id="ARBA00023136"/>
    </source>
</evidence>
<evidence type="ECO:0000256" key="2">
    <source>
        <dbReference type="ARBA" id="ARBA00007520"/>
    </source>
</evidence>
<dbReference type="Gene3D" id="1.20.1720.10">
    <property type="entry name" value="Multidrug resistance protein D"/>
    <property type="match status" value="1"/>
</dbReference>
<feature type="transmembrane region" description="Helical" evidence="9">
    <location>
        <begin position="207"/>
        <end position="229"/>
    </location>
</feature>
<proteinExistence type="inferred from homology"/>
<accession>A0A7U9PYQ0</accession>
<reference evidence="11 12" key="1">
    <citation type="submission" date="2018-11" db="EMBL/GenBank/DDBJ databases">
        <title>Whole genome sequence of Streptomyces chrestomyceticus NBRC 13444(T).</title>
        <authorList>
            <person name="Komaki H."/>
            <person name="Tamura T."/>
        </authorList>
    </citation>
    <scope>NUCLEOTIDE SEQUENCE [LARGE SCALE GENOMIC DNA]</scope>
    <source>
        <strain evidence="11 12">NBRC 13444</strain>
    </source>
</reference>
<comment type="similarity">
    <text evidence="2">Belongs to the major facilitator superfamily. TCR/Tet family.</text>
</comment>
<dbReference type="InterPro" id="IPR011701">
    <property type="entry name" value="MFS"/>
</dbReference>
<dbReference type="FunFam" id="1.20.1720.10:FF:000004">
    <property type="entry name" value="EmrB/QacA family drug resistance transporter"/>
    <property type="match status" value="1"/>
</dbReference>
<feature type="transmembrane region" description="Helical" evidence="9">
    <location>
        <begin position="180"/>
        <end position="201"/>
    </location>
</feature>
<gene>
    <name evidence="11" type="ORF">OEIGOIKO_04361</name>
</gene>
<dbReference type="InterPro" id="IPR020846">
    <property type="entry name" value="MFS_dom"/>
</dbReference>
<evidence type="ECO:0000256" key="1">
    <source>
        <dbReference type="ARBA" id="ARBA00004651"/>
    </source>
</evidence>
<dbReference type="AlphaFoldDB" id="A0A7U9PYQ0"/>
<sequence length="536" mass="54137">MNASTTPSHPPRTPPGSVATGGAGPGAASGADPGPGTDGPGGTTSLRLKIGFTVCLATMLLAVLDQNIVSAATVPIARELDPLHGIDRIPWLVSAFSLAATAALPLYGKLCDSLGAKRVFLGAVATFLLGSALCGAAQDMDQLVAFRAVQGLGGGGLMSVTMVVIAQLRGPGKRGPGKGAGLGGLVAGAGMALGPVVGGLLAEHADWRWIFYVNLPIGLVVLVVSAFVLDLPRHGERRRIDFLGAALAAAFSTALLLVTEWGGREHPWGSPVILGLAGGAVALLALFLWRQATAAEPLLPLSMFRIRTLRAAFAVQGLVGVALTGSLVYVMIYLQLARGIDPTSASLFMIPVALGIAGSGLLTSRLSARGWSEKNSVISGAACAAVATLLLSTNGADTGLWTVRAELLLLGAGFGQTLGQLIVLVQQAAPHHQLGVATTGIRFFQTLGSSLGVAFFGTVLARVYADHGPGGSTSAIPALKGEAHARALDAFGSSIAAVFLCSTAVLALAVLLALCIRGGGAAGQPAEPAAGSEWSE</sequence>
<dbReference type="InterPro" id="IPR036259">
    <property type="entry name" value="MFS_trans_sf"/>
</dbReference>
<evidence type="ECO:0000256" key="6">
    <source>
        <dbReference type="ARBA" id="ARBA00022989"/>
    </source>
</evidence>
<evidence type="ECO:0000313" key="11">
    <source>
        <dbReference type="EMBL" id="GCD36593.1"/>
    </source>
</evidence>
<keyword evidence="3" id="KW-0813">Transport</keyword>
<feature type="transmembrane region" description="Helical" evidence="9">
    <location>
        <begin position="268"/>
        <end position="289"/>
    </location>
</feature>
<evidence type="ECO:0000259" key="10">
    <source>
        <dbReference type="PROSITE" id="PS50850"/>
    </source>
</evidence>
<feature type="transmembrane region" description="Helical" evidence="9">
    <location>
        <begin position="309"/>
        <end position="332"/>
    </location>
</feature>
<evidence type="ECO:0000256" key="4">
    <source>
        <dbReference type="ARBA" id="ARBA00022475"/>
    </source>
</evidence>
<feature type="region of interest" description="Disordered" evidence="8">
    <location>
        <begin position="1"/>
        <end position="42"/>
    </location>
</feature>
<feature type="transmembrane region" description="Helical" evidence="9">
    <location>
        <begin position="89"/>
        <end position="107"/>
    </location>
</feature>
<dbReference type="GeneID" id="95623217"/>
<feature type="transmembrane region" description="Helical" evidence="9">
    <location>
        <begin position="344"/>
        <end position="364"/>
    </location>
</feature>